<evidence type="ECO:0000256" key="2">
    <source>
        <dbReference type="ARBA" id="ARBA00023002"/>
    </source>
</evidence>
<sequence length="256" mass="26759">MSHALLTELFGLTGRRALVTGASRGIGARAAQALDAAGARVALVARGESQLRDVAATLENESLVITADLAQRDAVDRIAEEVGAAWGGVDILVNNAGLSRPAPALKLAPADWDDVVDLNLRSVFTLTQALAGGMLERGYGRVVNISSVLGLLGDAYAAPYSASKAGLIGLTRSLAVEWAAQGVTVNALCPGWVDTEMVTDLREDERFDRRVRRRVAARRWGVPGDMDGALLLLASPASAYLTGQTVVVDGGLSAGW</sequence>
<dbReference type="PROSITE" id="PS00061">
    <property type="entry name" value="ADH_SHORT"/>
    <property type="match status" value="1"/>
</dbReference>
<dbReference type="PRINTS" id="PR00081">
    <property type="entry name" value="GDHRDH"/>
</dbReference>
<organism evidence="3 4">
    <name type="scientific">Pseudonocardia ammonioxydans</name>
    <dbReference type="NCBI Taxonomy" id="260086"/>
    <lineage>
        <taxon>Bacteria</taxon>
        <taxon>Bacillati</taxon>
        <taxon>Actinomycetota</taxon>
        <taxon>Actinomycetes</taxon>
        <taxon>Pseudonocardiales</taxon>
        <taxon>Pseudonocardiaceae</taxon>
        <taxon>Pseudonocardia</taxon>
    </lineage>
</organism>
<dbReference type="AlphaFoldDB" id="A0A1I5HTM9"/>
<name>A0A1I5HTM9_PSUAM</name>
<evidence type="ECO:0000313" key="3">
    <source>
        <dbReference type="EMBL" id="SFO51655.1"/>
    </source>
</evidence>
<dbReference type="SUPFAM" id="SSF51735">
    <property type="entry name" value="NAD(P)-binding Rossmann-fold domains"/>
    <property type="match status" value="1"/>
</dbReference>
<dbReference type="FunFam" id="3.40.50.720:FF:000084">
    <property type="entry name" value="Short-chain dehydrogenase reductase"/>
    <property type="match status" value="1"/>
</dbReference>
<dbReference type="Gene3D" id="3.40.50.720">
    <property type="entry name" value="NAD(P)-binding Rossmann-like Domain"/>
    <property type="match status" value="1"/>
</dbReference>
<dbReference type="PANTHER" id="PTHR42760">
    <property type="entry name" value="SHORT-CHAIN DEHYDROGENASES/REDUCTASES FAMILY MEMBER"/>
    <property type="match status" value="1"/>
</dbReference>
<protein>
    <recommendedName>
        <fullName evidence="5">2-deoxy-D-gluconate 3-dehydrogenase</fullName>
    </recommendedName>
</protein>
<dbReference type="InterPro" id="IPR002347">
    <property type="entry name" value="SDR_fam"/>
</dbReference>
<gene>
    <name evidence="3" type="ORF">SAMN05216207_10759</name>
</gene>
<dbReference type="InterPro" id="IPR036291">
    <property type="entry name" value="NAD(P)-bd_dom_sf"/>
</dbReference>
<dbReference type="InterPro" id="IPR020904">
    <property type="entry name" value="Sc_DH/Rdtase_CS"/>
</dbReference>
<dbReference type="PRINTS" id="PR00080">
    <property type="entry name" value="SDRFAMILY"/>
</dbReference>
<dbReference type="Proteomes" id="UP000199614">
    <property type="component" value="Unassembled WGS sequence"/>
</dbReference>
<evidence type="ECO:0000313" key="4">
    <source>
        <dbReference type="Proteomes" id="UP000199614"/>
    </source>
</evidence>
<evidence type="ECO:0000256" key="1">
    <source>
        <dbReference type="ARBA" id="ARBA00006484"/>
    </source>
</evidence>
<dbReference type="PANTHER" id="PTHR42760:SF5">
    <property type="entry name" value="2-DEHYDRO-3-DEOXY-D-GLUCONATE 5-DEHYDROGENASE"/>
    <property type="match status" value="1"/>
</dbReference>
<reference evidence="3 4" key="1">
    <citation type="submission" date="2016-10" db="EMBL/GenBank/DDBJ databases">
        <authorList>
            <person name="de Groot N.N."/>
        </authorList>
    </citation>
    <scope>NUCLEOTIDE SEQUENCE [LARGE SCALE GENOMIC DNA]</scope>
    <source>
        <strain evidence="3 4">CGMCC 4.1877</strain>
    </source>
</reference>
<dbReference type="GO" id="GO:0016616">
    <property type="term" value="F:oxidoreductase activity, acting on the CH-OH group of donors, NAD or NADP as acceptor"/>
    <property type="evidence" value="ECO:0007669"/>
    <property type="project" value="TreeGrafter"/>
</dbReference>
<comment type="similarity">
    <text evidence="1">Belongs to the short-chain dehydrogenases/reductases (SDR) family.</text>
</comment>
<keyword evidence="2" id="KW-0560">Oxidoreductase</keyword>
<dbReference type="EMBL" id="FOUY01000075">
    <property type="protein sequence ID" value="SFO51655.1"/>
    <property type="molecule type" value="Genomic_DNA"/>
</dbReference>
<evidence type="ECO:0008006" key="5">
    <source>
        <dbReference type="Google" id="ProtNLM"/>
    </source>
</evidence>
<proteinExistence type="inferred from homology"/>
<dbReference type="RefSeq" id="WP_093356448.1">
    <property type="nucleotide sequence ID" value="NZ_FOUY01000075.1"/>
</dbReference>
<dbReference type="Pfam" id="PF13561">
    <property type="entry name" value="adh_short_C2"/>
    <property type="match status" value="1"/>
</dbReference>
<keyword evidence="4" id="KW-1185">Reference proteome</keyword>
<dbReference type="OrthoDB" id="286404at2"/>
<dbReference type="STRING" id="260086.SAMN05216207_10759"/>
<accession>A0A1I5HTM9</accession>